<dbReference type="EMBL" id="JAJGQJ010000026">
    <property type="protein sequence ID" value="MCC4620795.1"/>
    <property type="molecule type" value="Genomic_DNA"/>
</dbReference>
<name>A0ABS8HF33_9XANT</name>
<dbReference type="PANTHER" id="PTHR33938">
    <property type="entry name" value="FERULOYL ESTERASE B-RELATED"/>
    <property type="match status" value="1"/>
</dbReference>
<reference evidence="9 10" key="1">
    <citation type="submission" date="2021-10" db="EMBL/GenBank/DDBJ databases">
        <title>Genome sequencing of Xanthomonas strains from NCPPB.</title>
        <authorList>
            <person name="Hussein R."/>
            <person name="Harrison J."/>
            <person name="Studholme D.J."/>
            <person name="Vicente J."/>
            <person name="Grant M."/>
        </authorList>
    </citation>
    <scope>NUCLEOTIDE SEQUENCE [LARGE SCALE GENOMIC DNA]</scope>
    <source>
        <strain evidence="9 10">NCPPB 101</strain>
    </source>
</reference>
<keyword evidence="2" id="KW-0719">Serine esterase</keyword>
<dbReference type="InterPro" id="IPR029058">
    <property type="entry name" value="AB_hydrolase_fold"/>
</dbReference>
<protein>
    <submittedName>
        <fullName evidence="9">Tannase/feruloyl esterase family alpha/beta hydrolase</fullName>
    </submittedName>
</protein>
<evidence type="ECO:0000256" key="7">
    <source>
        <dbReference type="ARBA" id="ARBA00023157"/>
    </source>
</evidence>
<keyword evidence="5 9" id="KW-0378">Hydrolase</keyword>
<evidence type="ECO:0000256" key="5">
    <source>
        <dbReference type="ARBA" id="ARBA00022801"/>
    </source>
</evidence>
<dbReference type="RefSeq" id="WP_228325717.1">
    <property type="nucleotide sequence ID" value="NZ_CAWQPJ010000107.1"/>
</dbReference>
<dbReference type="Pfam" id="PF07519">
    <property type="entry name" value="Tannase"/>
    <property type="match status" value="1"/>
</dbReference>
<dbReference type="SUPFAM" id="SSF53474">
    <property type="entry name" value="alpha/beta-Hydrolases"/>
    <property type="match status" value="1"/>
</dbReference>
<evidence type="ECO:0000313" key="10">
    <source>
        <dbReference type="Proteomes" id="UP001199206"/>
    </source>
</evidence>
<comment type="caution">
    <text evidence="9">The sequence shown here is derived from an EMBL/GenBank/DDBJ whole genome shotgun (WGS) entry which is preliminary data.</text>
</comment>
<keyword evidence="10" id="KW-1185">Reference proteome</keyword>
<dbReference type="PANTHER" id="PTHR33938:SF15">
    <property type="entry name" value="FERULOYL ESTERASE B-RELATED"/>
    <property type="match status" value="1"/>
</dbReference>
<keyword evidence="6" id="KW-0106">Calcium</keyword>
<evidence type="ECO:0000256" key="3">
    <source>
        <dbReference type="ARBA" id="ARBA00022723"/>
    </source>
</evidence>
<evidence type="ECO:0000256" key="8">
    <source>
        <dbReference type="SAM" id="MobiDB-lite"/>
    </source>
</evidence>
<evidence type="ECO:0000313" key="9">
    <source>
        <dbReference type="EMBL" id="MCC4620795.1"/>
    </source>
</evidence>
<proteinExistence type="inferred from homology"/>
<evidence type="ECO:0000256" key="6">
    <source>
        <dbReference type="ARBA" id="ARBA00022837"/>
    </source>
</evidence>
<dbReference type="Gene3D" id="3.40.50.1820">
    <property type="entry name" value="alpha/beta hydrolase"/>
    <property type="match status" value="1"/>
</dbReference>
<keyword evidence="7" id="KW-1015">Disulfide bond</keyword>
<feature type="region of interest" description="Disordered" evidence="8">
    <location>
        <begin position="491"/>
        <end position="525"/>
    </location>
</feature>
<evidence type="ECO:0000256" key="1">
    <source>
        <dbReference type="ARBA" id="ARBA00006249"/>
    </source>
</evidence>
<evidence type="ECO:0000256" key="2">
    <source>
        <dbReference type="ARBA" id="ARBA00022487"/>
    </source>
</evidence>
<accession>A0ABS8HF33</accession>
<comment type="similarity">
    <text evidence="1">Belongs to the tannase family.</text>
</comment>
<keyword evidence="4" id="KW-0732">Signal</keyword>
<feature type="compositionally biased region" description="Gly residues" evidence="8">
    <location>
        <begin position="509"/>
        <end position="519"/>
    </location>
</feature>
<gene>
    <name evidence="9" type="ORF">LL965_12125</name>
</gene>
<dbReference type="InterPro" id="IPR011118">
    <property type="entry name" value="Tannase/feruloyl_esterase"/>
</dbReference>
<organism evidence="9 10">
    <name type="scientific">Xanthomonas cassavae CFBP 4642</name>
    <dbReference type="NCBI Taxonomy" id="1219375"/>
    <lineage>
        <taxon>Bacteria</taxon>
        <taxon>Pseudomonadati</taxon>
        <taxon>Pseudomonadota</taxon>
        <taxon>Gammaproteobacteria</taxon>
        <taxon>Lysobacterales</taxon>
        <taxon>Lysobacteraceae</taxon>
        <taxon>Xanthomonas</taxon>
    </lineage>
</organism>
<dbReference type="GO" id="GO:0016787">
    <property type="term" value="F:hydrolase activity"/>
    <property type="evidence" value="ECO:0007669"/>
    <property type="project" value="UniProtKB-KW"/>
</dbReference>
<evidence type="ECO:0000256" key="4">
    <source>
        <dbReference type="ARBA" id="ARBA00022729"/>
    </source>
</evidence>
<dbReference type="Proteomes" id="UP001199206">
    <property type="component" value="Unassembled WGS sequence"/>
</dbReference>
<keyword evidence="3" id="KW-0479">Metal-binding</keyword>
<sequence>MTLAAFVTAMALGLQGCARPPAPSLSDAPAARSAAPRAASAAPDVVSAKAACADLASVDLVTIGGAGSHITAAVETTNRAGTAVCAVEGVLAPAITFAVQLPTKSWSQRYLQVGCGGLCGSIGGNVGAADGCAPLNSGGFVLAATDMGHQDQDGSFGQDPVKRADFAYRAQHLTAVAAKALIRAFYGQPQKYAYFTGCSDGGREALIEAQRYPDDFDGIIAGAGALNFMAQNAVFHAWQARANTGADGKPILLADRLPILHKAVLAACDKLDGLADGLIGNPLACHFDPAAVRCPAGATDTAACLTAAETEVARKFYDGPHDAVTGKALTVGGPQPGSELAWAGVYVPQSASDMIFSEKVSLPVLRHMAFETAPPARFSLADMRFDLATFDRLRPRHRLFDATNPDLSAFANRGGKLIVWHGWSDPHISPLNSIAYYTAVRRFMGAGRTDAFARLYVLPGMYHCANGEGPHLIDLLTPMLAWVEGGKAPDSIQARQPAQAAASDFGAPRGTGGRPGGMGQRPAAVPGAQAAALGPTRSPAAAVERSRPVYPWPYVAVWDGQGDATLATSYRRGPASDFSMPDWYGADFFAPYEPAAH</sequence>